<keyword evidence="1" id="KW-1133">Transmembrane helix</keyword>
<name>A0A0F9U1C4_9ZZZZ</name>
<evidence type="ECO:0008006" key="3">
    <source>
        <dbReference type="Google" id="ProtNLM"/>
    </source>
</evidence>
<organism evidence="2">
    <name type="scientific">marine sediment metagenome</name>
    <dbReference type="NCBI Taxonomy" id="412755"/>
    <lineage>
        <taxon>unclassified sequences</taxon>
        <taxon>metagenomes</taxon>
        <taxon>ecological metagenomes</taxon>
    </lineage>
</organism>
<accession>A0A0F9U1C4</accession>
<feature type="transmembrane region" description="Helical" evidence="1">
    <location>
        <begin position="45"/>
        <end position="69"/>
    </location>
</feature>
<proteinExistence type="predicted"/>
<feature type="transmembrane region" description="Helical" evidence="1">
    <location>
        <begin position="7"/>
        <end position="25"/>
    </location>
</feature>
<dbReference type="EMBL" id="LAZR01000898">
    <property type="protein sequence ID" value="KKN55151.1"/>
    <property type="molecule type" value="Genomic_DNA"/>
</dbReference>
<protein>
    <recommendedName>
        <fullName evidence="3">MotA/TolQ/ExbB proton channel domain-containing protein</fullName>
    </recommendedName>
</protein>
<evidence type="ECO:0000256" key="1">
    <source>
        <dbReference type="SAM" id="Phobius"/>
    </source>
</evidence>
<sequence length="72" mass="7192">MPNVGINAIIAGVIASIFGVVGFAVVKAFVGAQDTSTWSAAEQSIVVTAVPIGIALMAFLAAFGGLSAVRRT</sequence>
<gene>
    <name evidence="2" type="ORF">LCGC14_0585230</name>
</gene>
<dbReference type="AlphaFoldDB" id="A0A0F9U1C4"/>
<keyword evidence="1" id="KW-0812">Transmembrane</keyword>
<comment type="caution">
    <text evidence="2">The sequence shown here is derived from an EMBL/GenBank/DDBJ whole genome shotgun (WGS) entry which is preliminary data.</text>
</comment>
<keyword evidence="1" id="KW-0472">Membrane</keyword>
<evidence type="ECO:0000313" key="2">
    <source>
        <dbReference type="EMBL" id="KKN55151.1"/>
    </source>
</evidence>
<reference evidence="2" key="1">
    <citation type="journal article" date="2015" name="Nature">
        <title>Complex archaea that bridge the gap between prokaryotes and eukaryotes.</title>
        <authorList>
            <person name="Spang A."/>
            <person name="Saw J.H."/>
            <person name="Jorgensen S.L."/>
            <person name="Zaremba-Niedzwiedzka K."/>
            <person name="Martijn J."/>
            <person name="Lind A.E."/>
            <person name="van Eijk R."/>
            <person name="Schleper C."/>
            <person name="Guy L."/>
            <person name="Ettema T.J."/>
        </authorList>
    </citation>
    <scope>NUCLEOTIDE SEQUENCE</scope>
</reference>